<dbReference type="InterPro" id="IPR027417">
    <property type="entry name" value="P-loop_NTPase"/>
</dbReference>
<dbReference type="PANTHER" id="PTHR43581:SF4">
    <property type="entry name" value="ATP_GTP PHOSPHATASE"/>
    <property type="match status" value="1"/>
</dbReference>
<evidence type="ECO:0000313" key="2">
    <source>
        <dbReference type="EMBL" id="SBV91471.1"/>
    </source>
</evidence>
<dbReference type="InterPro" id="IPR003959">
    <property type="entry name" value="ATPase_AAA_core"/>
</dbReference>
<dbReference type="GO" id="GO:0005524">
    <property type="term" value="F:ATP binding"/>
    <property type="evidence" value="ECO:0007669"/>
    <property type="project" value="InterPro"/>
</dbReference>
<dbReference type="InterPro" id="IPR051396">
    <property type="entry name" value="Bact_Antivir_Def_Nuclease"/>
</dbReference>
<dbReference type="AlphaFoldDB" id="A0A212IW68"/>
<dbReference type="Pfam" id="PF13304">
    <property type="entry name" value="AAA_21"/>
    <property type="match status" value="1"/>
</dbReference>
<dbReference type="RefSeq" id="WP_296946199.1">
    <property type="nucleotide sequence ID" value="NZ_LT599021.1"/>
</dbReference>
<sequence>MIIRALKYIRYAGEPREWSIVGSNDDYAYFDNLNLLVGKNASGKSRTLNLIRQIANLFSGQISLKQTVSPSENFEIIFTEGENTYKYILAFKNRTIITEVLMFDDKVLLDREKKIFIDLENNRLEADVSDNQLAITLQNNEGKSYYESFVEWGRSLRNYMFANQLEKKKLVKDYVGEENNKDIDDPETLIHAFYKGRELFGEAFISEILSSMQDLGYDISKIDIEEVDGLYGLCVEEDCKYTVSQREMSQGMYRALSLLILLHYAKLKNISFCMLIDDIGEGLDFESSKKITDIVIKKVNKSNMQFFMTTNDRYIMNQIPLRYWSVIGRDHSKSIFYDYTNSKDTFEDFKYTGLNNFDFLATDFYQKGFGIMDEDNNV</sequence>
<reference evidence="2" key="1">
    <citation type="submission" date="2016-04" db="EMBL/GenBank/DDBJ databases">
        <authorList>
            <person name="Evans L.H."/>
            <person name="Alamgir A."/>
            <person name="Owens N."/>
            <person name="Weber N.D."/>
            <person name="Virtaneva K."/>
            <person name="Barbian K."/>
            <person name="Babar A."/>
            <person name="Rosenke K."/>
        </authorList>
    </citation>
    <scope>NUCLEOTIDE SEQUENCE</scope>
    <source>
        <strain evidence="2">86-2</strain>
    </source>
</reference>
<protein>
    <recommendedName>
        <fullName evidence="1">ATPase AAA-type core domain-containing protein</fullName>
    </recommendedName>
</protein>
<proteinExistence type="predicted"/>
<dbReference type="Gene3D" id="3.40.50.300">
    <property type="entry name" value="P-loop containing nucleotide triphosphate hydrolases"/>
    <property type="match status" value="1"/>
</dbReference>
<gene>
    <name evidence="2" type="ORF">KL86DYS2_10191</name>
</gene>
<organism evidence="2">
    <name type="scientific">uncultured Dysgonomonas sp</name>
    <dbReference type="NCBI Taxonomy" id="206096"/>
    <lineage>
        <taxon>Bacteria</taxon>
        <taxon>Pseudomonadati</taxon>
        <taxon>Bacteroidota</taxon>
        <taxon>Bacteroidia</taxon>
        <taxon>Bacteroidales</taxon>
        <taxon>Dysgonomonadaceae</taxon>
        <taxon>Dysgonomonas</taxon>
        <taxon>environmental samples</taxon>
    </lineage>
</organism>
<accession>A0A212IW68</accession>
<dbReference type="GO" id="GO:0016887">
    <property type="term" value="F:ATP hydrolysis activity"/>
    <property type="evidence" value="ECO:0007669"/>
    <property type="project" value="InterPro"/>
</dbReference>
<dbReference type="EMBL" id="FLUL01000001">
    <property type="protein sequence ID" value="SBV91471.1"/>
    <property type="molecule type" value="Genomic_DNA"/>
</dbReference>
<dbReference type="SUPFAM" id="SSF52540">
    <property type="entry name" value="P-loop containing nucleoside triphosphate hydrolases"/>
    <property type="match status" value="1"/>
</dbReference>
<evidence type="ECO:0000259" key="1">
    <source>
        <dbReference type="Pfam" id="PF13304"/>
    </source>
</evidence>
<dbReference type="PANTHER" id="PTHR43581">
    <property type="entry name" value="ATP/GTP PHOSPHATASE"/>
    <property type="match status" value="1"/>
</dbReference>
<feature type="domain" description="ATPase AAA-type core" evidence="1">
    <location>
        <begin position="33"/>
        <end position="312"/>
    </location>
</feature>
<name>A0A212IW68_9BACT</name>